<feature type="region of interest" description="Disordered" evidence="1">
    <location>
        <begin position="1"/>
        <end position="48"/>
    </location>
</feature>
<name>A0ABP9IMY7_9ACTN</name>
<evidence type="ECO:0000313" key="2">
    <source>
        <dbReference type="EMBL" id="GAA5002111.1"/>
    </source>
</evidence>
<feature type="compositionally biased region" description="Low complexity" evidence="1">
    <location>
        <begin position="23"/>
        <end position="36"/>
    </location>
</feature>
<organism evidence="2 3">
    <name type="scientific">Streptomyces siamensis</name>
    <dbReference type="NCBI Taxonomy" id="1274986"/>
    <lineage>
        <taxon>Bacteria</taxon>
        <taxon>Bacillati</taxon>
        <taxon>Actinomycetota</taxon>
        <taxon>Actinomycetes</taxon>
        <taxon>Kitasatosporales</taxon>
        <taxon>Streptomycetaceae</taxon>
        <taxon>Streptomyces</taxon>
    </lineage>
</organism>
<evidence type="ECO:0000256" key="1">
    <source>
        <dbReference type="SAM" id="MobiDB-lite"/>
    </source>
</evidence>
<keyword evidence="3" id="KW-1185">Reference proteome</keyword>
<gene>
    <name evidence="2" type="ORF">GCM10023335_17290</name>
</gene>
<accession>A0ABP9IMY7</accession>
<reference evidence="3" key="1">
    <citation type="journal article" date="2019" name="Int. J. Syst. Evol. Microbiol.">
        <title>The Global Catalogue of Microorganisms (GCM) 10K type strain sequencing project: providing services to taxonomists for standard genome sequencing and annotation.</title>
        <authorList>
            <consortium name="The Broad Institute Genomics Platform"/>
            <consortium name="The Broad Institute Genome Sequencing Center for Infectious Disease"/>
            <person name="Wu L."/>
            <person name="Ma J."/>
        </authorList>
    </citation>
    <scope>NUCLEOTIDE SEQUENCE [LARGE SCALE GENOMIC DNA]</scope>
    <source>
        <strain evidence="3">JCM 18409</strain>
    </source>
</reference>
<proteinExistence type="predicted"/>
<dbReference type="Proteomes" id="UP001501759">
    <property type="component" value="Unassembled WGS sequence"/>
</dbReference>
<dbReference type="EMBL" id="BAABKB010000002">
    <property type="protein sequence ID" value="GAA5002111.1"/>
    <property type="molecule type" value="Genomic_DNA"/>
</dbReference>
<comment type="caution">
    <text evidence="2">The sequence shown here is derived from an EMBL/GenBank/DDBJ whole genome shotgun (WGS) entry which is preliminary data.</text>
</comment>
<protein>
    <submittedName>
        <fullName evidence="2">Uncharacterized protein</fullName>
    </submittedName>
</protein>
<evidence type="ECO:0000313" key="3">
    <source>
        <dbReference type="Proteomes" id="UP001501759"/>
    </source>
</evidence>
<sequence length="147" mass="14010">MGLAAPAERLRREPGGVLSVRTGSSASRAGAAAEGGPVRPRPLSARAVDGSGRRTAVAFAAGTAVAFAAGTAVAFAAGDGGGVGGCVAVRPSGGSVPAAVGAPGARLRHGGSDAPRTGGGDALRPAVRSGLRAVVIPVTSVTLLPRK</sequence>